<dbReference type="InterPro" id="IPR020004">
    <property type="entry name" value="UDP-GlcNAc_Epase"/>
</dbReference>
<dbReference type="RefSeq" id="WP_077976681.1">
    <property type="nucleotide sequence ID" value="NZ_JACHXX010000002.1"/>
</dbReference>
<reference evidence="2 3" key="1">
    <citation type="submission" date="2020-08" db="EMBL/GenBank/DDBJ databases">
        <title>Genomic Encyclopedia of Type Strains, Phase III (KMG-III): the genomes of soil and plant-associated and newly described type strains.</title>
        <authorList>
            <person name="Whitman W."/>
        </authorList>
    </citation>
    <scope>NUCLEOTIDE SEQUENCE [LARGE SCALE GENOMIC DNA]</scope>
    <source>
        <strain evidence="2 3">CECT 8280</strain>
    </source>
</reference>
<dbReference type="SUPFAM" id="SSF53756">
    <property type="entry name" value="UDP-Glycosyltransferase/glycogen phosphorylase"/>
    <property type="match status" value="1"/>
</dbReference>
<dbReference type="PANTHER" id="PTHR43174:SF3">
    <property type="entry name" value="UDP-N-ACETYLGLUCOSAMINE 2-EPIMERASE"/>
    <property type="match status" value="1"/>
</dbReference>
<organism evidence="2 3">
    <name type="scientific">Rhizobium laguerreae</name>
    <dbReference type="NCBI Taxonomy" id="1076926"/>
    <lineage>
        <taxon>Bacteria</taxon>
        <taxon>Pseudomonadati</taxon>
        <taxon>Pseudomonadota</taxon>
        <taxon>Alphaproteobacteria</taxon>
        <taxon>Hyphomicrobiales</taxon>
        <taxon>Rhizobiaceae</taxon>
        <taxon>Rhizobium/Agrobacterium group</taxon>
        <taxon>Rhizobium</taxon>
    </lineage>
</organism>
<evidence type="ECO:0000313" key="3">
    <source>
        <dbReference type="Proteomes" id="UP000542811"/>
    </source>
</evidence>
<dbReference type="InterPro" id="IPR029767">
    <property type="entry name" value="WecB-like"/>
</dbReference>
<evidence type="ECO:0000259" key="1">
    <source>
        <dbReference type="Pfam" id="PF02350"/>
    </source>
</evidence>
<dbReference type="InterPro" id="IPR003331">
    <property type="entry name" value="UDP_GlcNAc_Epimerase_2_dom"/>
</dbReference>
<accession>A0ABR6G535</accession>
<dbReference type="EMBL" id="JACHXX010000002">
    <property type="protein sequence ID" value="MBB3161060.1"/>
    <property type="molecule type" value="Genomic_DNA"/>
</dbReference>
<dbReference type="Gene3D" id="3.40.50.2000">
    <property type="entry name" value="Glycogen Phosphorylase B"/>
    <property type="match status" value="2"/>
</dbReference>
<comment type="caution">
    <text evidence="2">The sequence shown here is derived from an EMBL/GenBank/DDBJ whole genome shotgun (WGS) entry which is preliminary data.</text>
</comment>
<proteinExistence type="predicted"/>
<gene>
    <name evidence="2" type="ORF">FHS25_001509</name>
</gene>
<sequence length="389" mass="42778">MTEGIQRVCVVLVDRANYGRLHPVMTAIKADDHLELVTVCAGTMLLERFGLAEKVVEADGFNVEGRVFLEVEGSVPVTMAKSIGLGIIEFSAEFQRLKPDMVLLIGDRYEALAAAIAAAYMNIPLAHIQGGEVSGSIDESARHAITKLAHLHFPSTARSAEFIRRMGERPDTVHNVGCPSGDYIRRLDTDLPGDLFKHVGVGGNLTPDQPFFLVIYHPVTTEFGTARQQAQNLIDALHTLSHQTVWLWPNIDAGADDISKALRVYREHNEAAWLHLVKNLSPTTFQKCLKKARCAIGNSSSFVRDSTFSGTPVVLVGDRQLGREHGENLIFVASEKDDILKAINFQIEHGRYPTSTLYGDGTASSQIVEAIKSFVPYRQKSIIHAYSSS</sequence>
<dbReference type="Pfam" id="PF02350">
    <property type="entry name" value="Epimerase_2"/>
    <property type="match status" value="1"/>
</dbReference>
<feature type="domain" description="UDP-N-acetylglucosamine 2-epimerase" evidence="1">
    <location>
        <begin position="27"/>
        <end position="372"/>
    </location>
</feature>
<protein>
    <submittedName>
        <fullName evidence="2">UDP-hydrolyzing UDP-N-acetyl-D-glucosamine 2-epimerase</fullName>
    </submittedName>
</protein>
<name>A0ABR6G535_9HYPH</name>
<keyword evidence="3" id="KW-1185">Reference proteome</keyword>
<dbReference type="NCBIfam" id="TIGR03568">
    <property type="entry name" value="NeuC_NnaA"/>
    <property type="match status" value="1"/>
</dbReference>
<dbReference type="PANTHER" id="PTHR43174">
    <property type="entry name" value="UDP-N-ACETYLGLUCOSAMINE 2-EPIMERASE"/>
    <property type="match status" value="1"/>
</dbReference>
<dbReference type="Proteomes" id="UP000542811">
    <property type="component" value="Unassembled WGS sequence"/>
</dbReference>
<evidence type="ECO:0000313" key="2">
    <source>
        <dbReference type="EMBL" id="MBB3161060.1"/>
    </source>
</evidence>